<feature type="region of interest" description="Disordered" evidence="1">
    <location>
        <begin position="410"/>
        <end position="455"/>
    </location>
</feature>
<evidence type="ECO:0000313" key="4">
    <source>
        <dbReference type="Proteomes" id="UP000824890"/>
    </source>
</evidence>
<reference evidence="3 4" key="1">
    <citation type="submission" date="2021-05" db="EMBL/GenBank/DDBJ databases">
        <title>Genome Assembly of Synthetic Allotetraploid Brassica napus Reveals Homoeologous Exchanges between Subgenomes.</title>
        <authorList>
            <person name="Davis J.T."/>
        </authorList>
    </citation>
    <scope>NUCLEOTIDE SEQUENCE [LARGE SCALE GENOMIC DNA]</scope>
    <source>
        <strain evidence="4">cv. Da-Ae</strain>
        <tissue evidence="3">Seedling</tissue>
    </source>
</reference>
<keyword evidence="4" id="KW-1185">Reference proteome</keyword>
<comment type="caution">
    <text evidence="3">The sequence shown here is derived from an EMBL/GenBank/DDBJ whole genome shotgun (WGS) entry which is preliminary data.</text>
</comment>
<feature type="compositionally biased region" description="Polar residues" evidence="1">
    <location>
        <begin position="1"/>
        <end position="14"/>
    </location>
</feature>
<feature type="region of interest" description="Disordered" evidence="1">
    <location>
        <begin position="230"/>
        <end position="249"/>
    </location>
</feature>
<organism evidence="3 4">
    <name type="scientific">Brassica napus</name>
    <name type="common">Rape</name>
    <dbReference type="NCBI Taxonomy" id="3708"/>
    <lineage>
        <taxon>Eukaryota</taxon>
        <taxon>Viridiplantae</taxon>
        <taxon>Streptophyta</taxon>
        <taxon>Embryophyta</taxon>
        <taxon>Tracheophyta</taxon>
        <taxon>Spermatophyta</taxon>
        <taxon>Magnoliopsida</taxon>
        <taxon>eudicotyledons</taxon>
        <taxon>Gunneridae</taxon>
        <taxon>Pentapetalae</taxon>
        <taxon>rosids</taxon>
        <taxon>malvids</taxon>
        <taxon>Brassicales</taxon>
        <taxon>Brassicaceae</taxon>
        <taxon>Brassiceae</taxon>
        <taxon>Brassica</taxon>
    </lineage>
</organism>
<evidence type="ECO:0000256" key="1">
    <source>
        <dbReference type="SAM" id="MobiDB-lite"/>
    </source>
</evidence>
<evidence type="ECO:0000313" key="3">
    <source>
        <dbReference type="EMBL" id="KAH0928878.1"/>
    </source>
</evidence>
<dbReference type="PANTHER" id="PTHR48449:SF2">
    <property type="entry name" value="UBIQUITIN-LIKE PROTEASE FAMILY PROFILE DOMAIN-CONTAINING PROTEIN"/>
    <property type="match status" value="1"/>
</dbReference>
<proteinExistence type="predicted"/>
<dbReference type="Proteomes" id="UP000824890">
    <property type="component" value="Unassembled WGS sequence"/>
</dbReference>
<dbReference type="InterPro" id="IPR015410">
    <property type="entry name" value="DUF1985"/>
</dbReference>
<accession>A0ABQ8DI42</accession>
<name>A0ABQ8DI42_BRANA</name>
<gene>
    <name evidence="3" type="ORF">HID58_014605</name>
</gene>
<sequence>TQQRAGEHIPQTQENRNHTRCSRSIRGRLFAEFDFWEDYIASREPFVFRFGQFVIVRILRVKKKYEIWFLFAGKPVRMSLHEFARVTGLNCKKIPPKNNKRKKKNPIKEKLYWEELFGSLKFCLNRMTRLKYTCLAFTSCVLLPTSHYPRIIPEHVEMIRDLEEFLAFPWGRVAFEMLVTGIKKKDEIILSQTNIALPGFVDAIQLVFMEAVPQIKEVVPQPENVVVIESDSESDTEGGDSQAEVEEDEVVVRPGTPPAAVRYYVNPAHVKSLDEDEKTQVISLFEDTAHYPDDLTWEDEAVDVAVDELVRLTKEGYTFKNTMFVGGLTAVELNLPDSPDTEASEPGDQNQMARDVANLLKPLINDSVSNESERLEVKLAAVIKDEVQKMQGAVIQSIIDLMGKSISANKGVGGKTTHSRPIPSAPTNNATREEAKDTSTENDTTDEITNTEPSNTTKITAHIVDETNADTIINDVVLDVQSLGNSKEVDDTNLIQQQKVQTPPHAQPTANEEECSEDDERLTFPVTVNLSDSNYNCQIEFLLSLIEIPTFSLGLSQEDVGPLNNAQPPMTREGICETRKSKRTRTLPPIFNDYQYDPKIKSFRTEENAYPQDNNVEEVYLSMRDSAGQNKYLAQNETNLILNNYTNMFNRVFTVGNGVSLSTEELDCIVDLSQQMPPKVLYCDHLPNVKAN</sequence>
<feature type="domain" description="DUF1985" evidence="2">
    <location>
        <begin position="56"/>
        <end position="179"/>
    </location>
</feature>
<feature type="region of interest" description="Disordered" evidence="1">
    <location>
        <begin position="1"/>
        <end position="20"/>
    </location>
</feature>
<evidence type="ECO:0000259" key="2">
    <source>
        <dbReference type="Pfam" id="PF09331"/>
    </source>
</evidence>
<dbReference type="EMBL" id="JAGKQM010000004">
    <property type="protein sequence ID" value="KAH0928878.1"/>
    <property type="molecule type" value="Genomic_DNA"/>
</dbReference>
<feature type="non-terminal residue" evidence="3">
    <location>
        <position position="1"/>
    </location>
</feature>
<dbReference type="Pfam" id="PF09331">
    <property type="entry name" value="DUF1985"/>
    <property type="match status" value="1"/>
</dbReference>
<dbReference type="PANTHER" id="PTHR48449">
    <property type="entry name" value="DUF1985 DOMAIN-CONTAINING PROTEIN"/>
    <property type="match status" value="1"/>
</dbReference>
<protein>
    <recommendedName>
        <fullName evidence="2">DUF1985 domain-containing protein</fullName>
    </recommendedName>
</protein>
<feature type="region of interest" description="Disordered" evidence="1">
    <location>
        <begin position="499"/>
        <end position="518"/>
    </location>
</feature>